<keyword evidence="1" id="KW-0812">Transmembrane</keyword>
<keyword evidence="3" id="KW-1185">Reference proteome</keyword>
<keyword evidence="1" id="KW-1133">Transmembrane helix</keyword>
<evidence type="ECO:0000256" key="1">
    <source>
        <dbReference type="SAM" id="Phobius"/>
    </source>
</evidence>
<feature type="transmembrane region" description="Helical" evidence="1">
    <location>
        <begin position="93"/>
        <end position="114"/>
    </location>
</feature>
<comment type="caution">
    <text evidence="2">The sequence shown here is derived from an EMBL/GenBank/DDBJ whole genome shotgun (WGS) entry which is preliminary data.</text>
</comment>
<feature type="transmembrane region" description="Helical" evidence="1">
    <location>
        <begin position="62"/>
        <end position="81"/>
    </location>
</feature>
<sequence>MLPQNTHSVVWIVALMFTALSYILCQAFSFLSFGEGNAIFTSSTGNISDVYTTEITPAGWTFSIWGVIYIFNACWLIHLFSTICRTSRNGGPVYNNPTIVSVVFLVVYTVNMLLNVSWLLLWDRTLFEVSLVILVLITLTLYICLVDYHVRINHFVKIMATQHKSGSYSFPCLASKWRLHIRNVVHHSNALEFDDCVDLSSRPVADGGMYYCLIYTRR</sequence>
<dbReference type="PANTHER" id="PTHR33802">
    <property type="entry name" value="SI:CH211-161H7.5-RELATED"/>
    <property type="match status" value="1"/>
</dbReference>
<name>A0A9Q1H689_HOLLE</name>
<reference evidence="2" key="1">
    <citation type="submission" date="2021-10" db="EMBL/GenBank/DDBJ databases">
        <title>Tropical sea cucumber genome reveals ecological adaptation and Cuvierian tubules defense mechanism.</title>
        <authorList>
            <person name="Chen T."/>
        </authorList>
    </citation>
    <scope>NUCLEOTIDE SEQUENCE</scope>
    <source>
        <strain evidence="2">Nanhai2018</strain>
        <tissue evidence="2">Muscle</tissue>
    </source>
</reference>
<keyword evidence="1" id="KW-0472">Membrane</keyword>
<proteinExistence type="predicted"/>
<dbReference type="PANTHER" id="PTHR33802:SF1">
    <property type="entry name" value="XK-RELATED PROTEIN"/>
    <property type="match status" value="1"/>
</dbReference>
<feature type="transmembrane region" description="Helical" evidence="1">
    <location>
        <begin position="9"/>
        <end position="33"/>
    </location>
</feature>
<dbReference type="Proteomes" id="UP001152320">
    <property type="component" value="Chromosome 11"/>
</dbReference>
<feature type="transmembrane region" description="Helical" evidence="1">
    <location>
        <begin position="126"/>
        <end position="150"/>
    </location>
</feature>
<accession>A0A9Q1H689</accession>
<evidence type="ECO:0000313" key="2">
    <source>
        <dbReference type="EMBL" id="KAJ8033960.1"/>
    </source>
</evidence>
<dbReference type="EMBL" id="JAIZAY010000011">
    <property type="protein sequence ID" value="KAJ8033960.1"/>
    <property type="molecule type" value="Genomic_DNA"/>
</dbReference>
<organism evidence="2 3">
    <name type="scientific">Holothuria leucospilota</name>
    <name type="common">Black long sea cucumber</name>
    <name type="synonym">Mertensiothuria leucospilota</name>
    <dbReference type="NCBI Taxonomy" id="206669"/>
    <lineage>
        <taxon>Eukaryota</taxon>
        <taxon>Metazoa</taxon>
        <taxon>Echinodermata</taxon>
        <taxon>Eleutherozoa</taxon>
        <taxon>Echinozoa</taxon>
        <taxon>Holothuroidea</taxon>
        <taxon>Aspidochirotacea</taxon>
        <taxon>Aspidochirotida</taxon>
        <taxon>Holothuriidae</taxon>
        <taxon>Holothuria</taxon>
    </lineage>
</organism>
<dbReference type="OrthoDB" id="5586934at2759"/>
<protein>
    <submittedName>
        <fullName evidence="2">Uncharacterized protein</fullName>
    </submittedName>
</protein>
<dbReference type="AlphaFoldDB" id="A0A9Q1H689"/>
<gene>
    <name evidence="2" type="ORF">HOLleu_24356</name>
</gene>
<evidence type="ECO:0000313" key="3">
    <source>
        <dbReference type="Proteomes" id="UP001152320"/>
    </source>
</evidence>